<protein>
    <submittedName>
        <fullName evidence="1">Uncharacterized protein</fullName>
    </submittedName>
</protein>
<evidence type="ECO:0000313" key="1">
    <source>
        <dbReference type="EMBL" id="QHT85114.1"/>
    </source>
</evidence>
<sequence>MLNIKCFKALCLKAGTKKAGEIHDYYIKLEEIIHDAMHEESTELKLQLEHQRKIVEQKTAEIENQIIISEKEKEILLEQTLISQFPINTECIYYGKIDNKTLGKINSKMCNENLIKFGQSNNLTERIKCHKKNFINFRLVAAFTPLKI</sequence>
<dbReference type="EMBL" id="MN740032">
    <property type="protein sequence ID" value="QHT85114.1"/>
    <property type="molecule type" value="Genomic_DNA"/>
</dbReference>
<reference evidence="1" key="1">
    <citation type="journal article" date="2020" name="Nature">
        <title>Giant virus diversity and host interactions through global metagenomics.</title>
        <authorList>
            <person name="Schulz F."/>
            <person name="Roux S."/>
            <person name="Paez-Espino D."/>
            <person name="Jungbluth S."/>
            <person name="Walsh D.A."/>
            <person name="Denef V.J."/>
            <person name="McMahon K.D."/>
            <person name="Konstantinidis K.T."/>
            <person name="Eloe-Fadrosh E.A."/>
            <person name="Kyrpides N.C."/>
            <person name="Woyke T."/>
        </authorList>
    </citation>
    <scope>NUCLEOTIDE SEQUENCE</scope>
    <source>
        <strain evidence="1">GVMAG-M-3300023184-178</strain>
    </source>
</reference>
<name>A0A6C0HX33_9ZZZZ</name>
<accession>A0A6C0HX33</accession>
<organism evidence="1">
    <name type="scientific">viral metagenome</name>
    <dbReference type="NCBI Taxonomy" id="1070528"/>
    <lineage>
        <taxon>unclassified sequences</taxon>
        <taxon>metagenomes</taxon>
        <taxon>organismal metagenomes</taxon>
    </lineage>
</organism>
<proteinExistence type="predicted"/>
<dbReference type="AlphaFoldDB" id="A0A6C0HX33"/>